<dbReference type="EMBL" id="SJPI01000003">
    <property type="protein sequence ID" value="TWT49219.1"/>
    <property type="molecule type" value="Genomic_DNA"/>
</dbReference>
<keyword evidence="6" id="KW-1185">Reference proteome</keyword>
<sequence length="195" mass="21811">MTHSQPPNRPELPRPDQRMAAMFLLPPHPTLLPLETLLADCDQRFQRRSGPGGQHRNKTSSGAFLTHSPTGITAEATERRSQADNRSIAFRRLRFQLAVTIRTPSVFDQTASAIENELRKRYENGNLKLRQENVDKPAVIAMLLNDLHAAGGQASLVGSRWNVSASAIVQCLKSHAPAFAWLNQCREHHGRRPLK</sequence>
<feature type="compositionally biased region" description="Polar residues" evidence="3">
    <location>
        <begin position="59"/>
        <end position="71"/>
    </location>
</feature>
<accession>A0A5C5WGI2</accession>
<feature type="region of interest" description="Disordered" evidence="3">
    <location>
        <begin position="45"/>
        <end position="83"/>
    </location>
</feature>
<organism evidence="5 6">
    <name type="scientific">Rubripirellula amarantea</name>
    <dbReference type="NCBI Taxonomy" id="2527999"/>
    <lineage>
        <taxon>Bacteria</taxon>
        <taxon>Pseudomonadati</taxon>
        <taxon>Planctomycetota</taxon>
        <taxon>Planctomycetia</taxon>
        <taxon>Pirellulales</taxon>
        <taxon>Pirellulaceae</taxon>
        <taxon>Rubripirellula</taxon>
    </lineage>
</organism>
<evidence type="ECO:0000259" key="4">
    <source>
        <dbReference type="Pfam" id="PF00472"/>
    </source>
</evidence>
<protein>
    <submittedName>
        <fullName evidence="5">Peptide chain release factor 2</fullName>
    </submittedName>
</protein>
<keyword evidence="2" id="KW-0809">Transit peptide</keyword>
<name>A0A5C5WGI2_9BACT</name>
<evidence type="ECO:0000313" key="5">
    <source>
        <dbReference type="EMBL" id="TWT49219.1"/>
    </source>
</evidence>
<evidence type="ECO:0000256" key="1">
    <source>
        <dbReference type="ARBA" id="ARBA00010835"/>
    </source>
</evidence>
<comment type="similarity">
    <text evidence="1">Belongs to the prokaryotic/mitochondrial release factor family.</text>
</comment>
<comment type="caution">
    <text evidence="5">The sequence shown here is derived from an EMBL/GenBank/DDBJ whole genome shotgun (WGS) entry which is preliminary data.</text>
</comment>
<dbReference type="SUPFAM" id="SSF75620">
    <property type="entry name" value="Release factor"/>
    <property type="match status" value="1"/>
</dbReference>
<dbReference type="PANTHER" id="PTHR46203">
    <property type="entry name" value="PROBABLE PEPTIDE CHAIN RELEASE FACTOR C12ORF65"/>
    <property type="match status" value="1"/>
</dbReference>
<evidence type="ECO:0000256" key="3">
    <source>
        <dbReference type="SAM" id="MobiDB-lite"/>
    </source>
</evidence>
<dbReference type="AlphaFoldDB" id="A0A5C5WGI2"/>
<dbReference type="GO" id="GO:0003747">
    <property type="term" value="F:translation release factor activity"/>
    <property type="evidence" value="ECO:0007669"/>
    <property type="project" value="InterPro"/>
</dbReference>
<dbReference type="Pfam" id="PF00472">
    <property type="entry name" value="RF-1"/>
    <property type="match status" value="1"/>
</dbReference>
<evidence type="ECO:0000256" key="2">
    <source>
        <dbReference type="ARBA" id="ARBA00022946"/>
    </source>
</evidence>
<dbReference type="InterPro" id="IPR045853">
    <property type="entry name" value="Pep_chain_release_fac_I_sf"/>
</dbReference>
<dbReference type="RefSeq" id="WP_207310445.1">
    <property type="nucleotide sequence ID" value="NZ_SJPI01000003.1"/>
</dbReference>
<reference evidence="5 6" key="1">
    <citation type="submission" date="2019-02" db="EMBL/GenBank/DDBJ databases">
        <title>Deep-cultivation of Planctomycetes and their phenomic and genomic characterization uncovers novel biology.</title>
        <authorList>
            <person name="Wiegand S."/>
            <person name="Jogler M."/>
            <person name="Boedeker C."/>
            <person name="Pinto D."/>
            <person name="Vollmers J."/>
            <person name="Rivas-Marin E."/>
            <person name="Kohn T."/>
            <person name="Peeters S.H."/>
            <person name="Heuer A."/>
            <person name="Rast P."/>
            <person name="Oberbeckmann S."/>
            <person name="Bunk B."/>
            <person name="Jeske O."/>
            <person name="Meyerdierks A."/>
            <person name="Storesund J.E."/>
            <person name="Kallscheuer N."/>
            <person name="Luecker S."/>
            <person name="Lage O.M."/>
            <person name="Pohl T."/>
            <person name="Merkel B.J."/>
            <person name="Hornburger P."/>
            <person name="Mueller R.-W."/>
            <person name="Bruemmer F."/>
            <person name="Labrenz M."/>
            <person name="Spormann A.M."/>
            <person name="Op Den Camp H."/>
            <person name="Overmann J."/>
            <person name="Amann R."/>
            <person name="Jetten M.S.M."/>
            <person name="Mascher T."/>
            <person name="Medema M.H."/>
            <person name="Devos D.P."/>
            <person name="Kaster A.-K."/>
            <person name="Ovreas L."/>
            <person name="Rohde M."/>
            <person name="Galperin M.Y."/>
            <person name="Jogler C."/>
        </authorList>
    </citation>
    <scope>NUCLEOTIDE SEQUENCE [LARGE SCALE GENOMIC DNA]</scope>
    <source>
        <strain evidence="5 6">Pla22</strain>
    </source>
</reference>
<dbReference type="InterPro" id="IPR000352">
    <property type="entry name" value="Pep_chain_release_fac_I"/>
</dbReference>
<evidence type="ECO:0000313" key="6">
    <source>
        <dbReference type="Proteomes" id="UP000316598"/>
    </source>
</evidence>
<dbReference type="Gene3D" id="3.30.160.20">
    <property type="match status" value="1"/>
</dbReference>
<feature type="domain" description="Prokaryotic-type class I peptide chain release factors" evidence="4">
    <location>
        <begin position="40"/>
        <end position="112"/>
    </location>
</feature>
<dbReference type="InterPro" id="IPR052405">
    <property type="entry name" value="Mito_Transl_Release_Factor"/>
</dbReference>
<dbReference type="PANTHER" id="PTHR46203:SF1">
    <property type="entry name" value="MITOCHONDRIAL TRANSLATION RELEASE FACTOR IN RESCUE"/>
    <property type="match status" value="1"/>
</dbReference>
<proteinExistence type="inferred from homology"/>
<gene>
    <name evidence="5" type="primary">prfB_2</name>
    <name evidence="5" type="ORF">Pla22_44110</name>
</gene>
<dbReference type="Proteomes" id="UP000316598">
    <property type="component" value="Unassembled WGS sequence"/>
</dbReference>